<dbReference type="Gene3D" id="3.20.20.80">
    <property type="entry name" value="Glycosidases"/>
    <property type="match status" value="1"/>
</dbReference>
<gene>
    <name evidence="2" type="ORF">M947_00540</name>
</gene>
<dbReference type="AlphaFoldDB" id="T0JTM6"/>
<accession>T0JTM6</accession>
<dbReference type="SUPFAM" id="SSF51445">
    <property type="entry name" value="(Trans)glycosidases"/>
    <property type="match status" value="1"/>
</dbReference>
<feature type="domain" description="DUF4015" evidence="1">
    <location>
        <begin position="91"/>
        <end position="399"/>
    </location>
</feature>
<proteinExistence type="predicted"/>
<dbReference type="InterPro" id="IPR025275">
    <property type="entry name" value="DUF4015"/>
</dbReference>
<reference evidence="2 3" key="1">
    <citation type="submission" date="2013-07" db="EMBL/GenBank/DDBJ databases">
        <title>Sulfurimonas hongkongensis AST-10 Genome Sequencing.</title>
        <authorList>
            <person name="Cai L."/>
            <person name="Zhang T."/>
        </authorList>
    </citation>
    <scope>NUCLEOTIDE SEQUENCE [LARGE SCALE GENOMIC DNA]</scope>
    <source>
        <strain evidence="2 3">AST-10</strain>
    </source>
</reference>
<evidence type="ECO:0000313" key="2">
    <source>
        <dbReference type="EMBL" id="EQB40317.1"/>
    </source>
</evidence>
<evidence type="ECO:0000313" key="3">
    <source>
        <dbReference type="Proteomes" id="UP000015520"/>
    </source>
</evidence>
<sequence length="409" mass="47169">MKKLLFLTTILNTLLFASFDGTIIDKDTLKPISKAIISDSKKSIYSDENGFFSILSDEKKYHAKAYGYRPLSFSQEQNQSIIELESIKIKALYLTFWGANIHSKTVARALKIIDKTEVNTLVVDVKNEYGSTSFRTTFAKANDYGASKDRTIGNIEDFIKLMKSRNIYLIARVVVFKDELQASNNEEYAIKDEDGSIWRNHDKMAWVDPFDKRSHDYTISIAEEAAKVGFDEINFDYIRFPAKANLKLKKESTEENRLKAIETFLSSAQDRLRKYGVFISVDTYGNICWESGDNGIGQSVASLAKHSDYISPMLYPSGFASGSFYFEHPSEHPYEVIRRSIINIHDTIDPNRIRPWLQYFKDYAHKKRSYNKFEVTEQIRASDDTNTSGWMFWSPSSRYHKCYFKASIE</sequence>
<dbReference type="STRING" id="1172190.M947_00540"/>
<dbReference type="InterPro" id="IPR017853">
    <property type="entry name" value="GH"/>
</dbReference>
<protein>
    <submittedName>
        <fullName evidence="2">GTP-binding protein</fullName>
    </submittedName>
</protein>
<dbReference type="eggNOG" id="COG1306">
    <property type="taxonomic scope" value="Bacteria"/>
</dbReference>
<dbReference type="OrthoDB" id="9774125at2"/>
<organism evidence="2 3">
    <name type="scientific">Sulfurimonas hongkongensis</name>
    <dbReference type="NCBI Taxonomy" id="1172190"/>
    <lineage>
        <taxon>Bacteria</taxon>
        <taxon>Pseudomonadati</taxon>
        <taxon>Campylobacterota</taxon>
        <taxon>Epsilonproteobacteria</taxon>
        <taxon>Campylobacterales</taxon>
        <taxon>Sulfurimonadaceae</taxon>
        <taxon>Sulfurimonas</taxon>
    </lineage>
</organism>
<name>T0JTM6_9BACT</name>
<evidence type="ECO:0000259" key="1">
    <source>
        <dbReference type="Pfam" id="PF13200"/>
    </source>
</evidence>
<comment type="caution">
    <text evidence="2">The sequence shown here is derived from an EMBL/GenBank/DDBJ whole genome shotgun (WGS) entry which is preliminary data.</text>
</comment>
<dbReference type="RefSeq" id="WP_021286393.1">
    <property type="nucleotide sequence ID" value="NZ_AUPZ01000002.1"/>
</dbReference>
<keyword evidence="3" id="KW-1185">Reference proteome</keyword>
<dbReference type="Proteomes" id="UP000015520">
    <property type="component" value="Unassembled WGS sequence"/>
</dbReference>
<dbReference type="Pfam" id="PF13200">
    <property type="entry name" value="DUF4015"/>
    <property type="match status" value="1"/>
</dbReference>
<dbReference type="EMBL" id="AUPZ01000002">
    <property type="protein sequence ID" value="EQB40317.1"/>
    <property type="molecule type" value="Genomic_DNA"/>
</dbReference>
<dbReference type="PATRIC" id="fig|1172190.3.peg.104"/>